<dbReference type="AlphaFoldDB" id="A0AAQ4EB13"/>
<sequence length="72" mass="8060">MRTMRKNVVCGFWFADLYVDDYVFASCTAQLTNETAAPADDVEKLDYSDYSATSSHDHRFSRLPSGASGVDR</sequence>
<keyword evidence="3" id="KW-1185">Reference proteome</keyword>
<protein>
    <submittedName>
        <fullName evidence="2">Uncharacterized protein</fullName>
    </submittedName>
</protein>
<dbReference type="EMBL" id="JARKHS020019260">
    <property type="protein sequence ID" value="KAK8771823.1"/>
    <property type="molecule type" value="Genomic_DNA"/>
</dbReference>
<name>A0AAQ4EB13_AMBAM</name>
<evidence type="ECO:0000313" key="2">
    <source>
        <dbReference type="EMBL" id="KAK8771823.1"/>
    </source>
</evidence>
<reference evidence="2 3" key="1">
    <citation type="journal article" date="2023" name="Arcadia Sci">
        <title>De novo assembly of a long-read Amblyomma americanum tick genome.</title>
        <authorList>
            <person name="Chou S."/>
            <person name="Poskanzer K.E."/>
            <person name="Rollins M."/>
            <person name="Thuy-Boun P.S."/>
        </authorList>
    </citation>
    <scope>NUCLEOTIDE SEQUENCE [LARGE SCALE GENOMIC DNA]</scope>
    <source>
        <strain evidence="2">F_SG_1</strain>
        <tissue evidence="2">Salivary glands</tissue>
    </source>
</reference>
<comment type="caution">
    <text evidence="2">The sequence shown here is derived from an EMBL/GenBank/DDBJ whole genome shotgun (WGS) entry which is preliminary data.</text>
</comment>
<dbReference type="Proteomes" id="UP001321473">
    <property type="component" value="Unassembled WGS sequence"/>
</dbReference>
<gene>
    <name evidence="2" type="ORF">V5799_024933</name>
</gene>
<accession>A0AAQ4EB13</accession>
<evidence type="ECO:0000313" key="3">
    <source>
        <dbReference type="Proteomes" id="UP001321473"/>
    </source>
</evidence>
<proteinExistence type="predicted"/>
<evidence type="ECO:0000256" key="1">
    <source>
        <dbReference type="SAM" id="MobiDB-lite"/>
    </source>
</evidence>
<feature type="region of interest" description="Disordered" evidence="1">
    <location>
        <begin position="52"/>
        <end position="72"/>
    </location>
</feature>
<organism evidence="2 3">
    <name type="scientific">Amblyomma americanum</name>
    <name type="common">Lone star tick</name>
    <dbReference type="NCBI Taxonomy" id="6943"/>
    <lineage>
        <taxon>Eukaryota</taxon>
        <taxon>Metazoa</taxon>
        <taxon>Ecdysozoa</taxon>
        <taxon>Arthropoda</taxon>
        <taxon>Chelicerata</taxon>
        <taxon>Arachnida</taxon>
        <taxon>Acari</taxon>
        <taxon>Parasitiformes</taxon>
        <taxon>Ixodida</taxon>
        <taxon>Ixodoidea</taxon>
        <taxon>Ixodidae</taxon>
        <taxon>Amblyomminae</taxon>
        <taxon>Amblyomma</taxon>
    </lineage>
</organism>